<dbReference type="EMBL" id="JBEZFP010000034">
    <property type="protein sequence ID" value="MEU8134929.1"/>
    <property type="molecule type" value="Genomic_DNA"/>
</dbReference>
<name>A0ABV3DJ44_9ACTN</name>
<keyword evidence="3" id="KW-1185">Reference proteome</keyword>
<evidence type="ECO:0000313" key="3">
    <source>
        <dbReference type="Proteomes" id="UP001551482"/>
    </source>
</evidence>
<sequence>MELAEVRSPEDFTAALTALLDRRLAGTTAAQREKTGVAPNTLVNWRAGTIPRTEQFDRLLRALFQPSDDPVRDAAHTRIRTTWHNARDRAETTQAKRRRTAPSPPAAVDRPGIPVAAADPFLLGVHPAVETSDDPGPARTLPLYVPRAHDRWLREAVAAAAAGPGELITLVGESSTGKTRACWEALRQLPEGWRVWHPLEPTPHEALFAGVDRVGPRTVLWLNEAQRYLLDPGPYGGRRAAAALQTLLARARGSGGPVVVLATLWREHWNTLTGPPGADGTDWYAQQRELLAGASLHTTIPDRFTPDDLAALRAAARDDSQLRLASEHAANTGEITQFLAGAPWLLNRYDNADVGAKALLHAAMDYRRLGHSEILPLDLLADAAPGYLTDREWDELPDHWLEDAVTYCAQRRHRVAAPLGRVRPRPGQSVQGPAVGFRLTDFLDQHGRRTRRIQRLHVTFWEAAARHTRAHSDLVALMTAAAARLRFRHATLLAWAAADAGDESALRWLAVRADEAGDGAEAERLARAAADAGGTTTLRWLAVRADEAGNGAEGERLARAAADAGDPSALAWLAGRRDRAGNGAEGERLFRAAADAGDTTALVRLAERRESAEAERLARAAADAGDPSALAQLALRRDKAADGAEGERLARAAADAGDASALAWLAARRDRAGNGTEAERLAQVAADAGHEAALIGFGLFSSLRGRRSQAELIQRYGLEPDGTPSAPGDPRPAPPAPDPRTGPPA</sequence>
<evidence type="ECO:0000313" key="2">
    <source>
        <dbReference type="EMBL" id="MEU8134929.1"/>
    </source>
</evidence>
<dbReference type="Proteomes" id="UP001551482">
    <property type="component" value="Unassembled WGS sequence"/>
</dbReference>
<feature type="region of interest" description="Disordered" evidence="1">
    <location>
        <begin position="85"/>
        <end position="112"/>
    </location>
</feature>
<dbReference type="Gene3D" id="1.25.40.10">
    <property type="entry name" value="Tetratricopeptide repeat domain"/>
    <property type="match status" value="1"/>
</dbReference>
<feature type="compositionally biased region" description="Pro residues" evidence="1">
    <location>
        <begin position="727"/>
        <end position="745"/>
    </location>
</feature>
<organism evidence="2 3">
    <name type="scientific">Streptodolium elevatio</name>
    <dbReference type="NCBI Taxonomy" id="3157996"/>
    <lineage>
        <taxon>Bacteria</taxon>
        <taxon>Bacillati</taxon>
        <taxon>Actinomycetota</taxon>
        <taxon>Actinomycetes</taxon>
        <taxon>Kitasatosporales</taxon>
        <taxon>Streptomycetaceae</taxon>
        <taxon>Streptodolium</taxon>
    </lineage>
</organism>
<dbReference type="RefSeq" id="WP_358354021.1">
    <property type="nucleotide sequence ID" value="NZ_JBEZFP010000034.1"/>
</dbReference>
<accession>A0ABV3DJ44</accession>
<protein>
    <submittedName>
        <fullName evidence="2">Uncharacterized protein</fullName>
    </submittedName>
</protein>
<dbReference type="SUPFAM" id="SSF81901">
    <property type="entry name" value="HCP-like"/>
    <property type="match status" value="1"/>
</dbReference>
<comment type="caution">
    <text evidence="2">The sequence shown here is derived from an EMBL/GenBank/DDBJ whole genome shotgun (WGS) entry which is preliminary data.</text>
</comment>
<gene>
    <name evidence="2" type="ORF">AB0C36_15590</name>
</gene>
<proteinExistence type="predicted"/>
<dbReference type="InterPro" id="IPR011990">
    <property type="entry name" value="TPR-like_helical_dom_sf"/>
</dbReference>
<reference evidence="2 3" key="1">
    <citation type="submission" date="2024-06" db="EMBL/GenBank/DDBJ databases">
        <title>The Natural Products Discovery Center: Release of the First 8490 Sequenced Strains for Exploring Actinobacteria Biosynthetic Diversity.</title>
        <authorList>
            <person name="Kalkreuter E."/>
            <person name="Kautsar S.A."/>
            <person name="Yang D."/>
            <person name="Bader C.D."/>
            <person name="Teijaro C.N."/>
            <person name="Fluegel L."/>
            <person name="Davis C.M."/>
            <person name="Simpson J.R."/>
            <person name="Lauterbach L."/>
            <person name="Steele A.D."/>
            <person name="Gui C."/>
            <person name="Meng S."/>
            <person name="Li G."/>
            <person name="Viehrig K."/>
            <person name="Ye F."/>
            <person name="Su P."/>
            <person name="Kiefer A.F."/>
            <person name="Nichols A."/>
            <person name="Cepeda A.J."/>
            <person name="Yan W."/>
            <person name="Fan B."/>
            <person name="Jiang Y."/>
            <person name="Adhikari A."/>
            <person name="Zheng C.-J."/>
            <person name="Schuster L."/>
            <person name="Cowan T.M."/>
            <person name="Smanski M.J."/>
            <person name="Chevrette M.G."/>
            <person name="De Carvalho L.P.S."/>
            <person name="Shen B."/>
        </authorList>
    </citation>
    <scope>NUCLEOTIDE SEQUENCE [LARGE SCALE GENOMIC DNA]</scope>
    <source>
        <strain evidence="2 3">NPDC048946</strain>
    </source>
</reference>
<feature type="region of interest" description="Disordered" evidence="1">
    <location>
        <begin position="715"/>
        <end position="745"/>
    </location>
</feature>
<evidence type="ECO:0000256" key="1">
    <source>
        <dbReference type="SAM" id="MobiDB-lite"/>
    </source>
</evidence>